<sequence length="402" mass="43082">MRILILEATEPTATAALTVARRVAGVREIIAADTRGDAVRALVDSLGRDGAPVRAEQLDPDDRQALREALTSADIVLNAADPSRFGTRVLAHAIDSGTDYLDICDDTEITSAMLEFDPAAKRAGVCAVIGMGASPGLDNLLAACAARELDTVHNIHTAWPIDTPDPNPTEFSIPPTHPTDAEIRWTDGISGEITVVRAGEHHREPPLRPIPLELPGDLRGTAYTVGHPAPLTLARTLTATGDCLGLLTLTPGTAAYLDVLRRDIDRGRLTRAGAAAQLTDPSLRRSLRALARAMRLPEPGNLPPFFALVTGHRAGEGHTVLATLREPATGTPLTTDLARADGIPIALAIAHLDRERPGVHPPEAIIDPDRFFYDLDTHLLGPTHTPSLVLRRNRTTRDTRSF</sequence>
<organism evidence="2 3">
    <name type="scientific">Nocardia panacis</name>
    <dbReference type="NCBI Taxonomy" id="2340916"/>
    <lineage>
        <taxon>Bacteria</taxon>
        <taxon>Bacillati</taxon>
        <taxon>Actinomycetota</taxon>
        <taxon>Actinomycetes</taxon>
        <taxon>Mycobacteriales</taxon>
        <taxon>Nocardiaceae</taxon>
        <taxon>Nocardia</taxon>
    </lineage>
</organism>
<protein>
    <submittedName>
        <fullName evidence="2">Saccharopine dehydrogenase</fullName>
    </submittedName>
</protein>
<dbReference type="InterPro" id="IPR005097">
    <property type="entry name" value="Sacchrp_dh_NADP-bd"/>
</dbReference>
<dbReference type="SUPFAM" id="SSF51735">
    <property type="entry name" value="NAD(P)-binding Rossmann-fold domains"/>
    <property type="match status" value="1"/>
</dbReference>
<evidence type="ECO:0000259" key="1">
    <source>
        <dbReference type="Pfam" id="PF03435"/>
    </source>
</evidence>
<dbReference type="AlphaFoldDB" id="A0A3A4KKK6"/>
<dbReference type="EMBL" id="QZFU01000018">
    <property type="protein sequence ID" value="RJO75592.1"/>
    <property type="molecule type" value="Genomic_DNA"/>
</dbReference>
<name>A0A3A4KKK6_9NOCA</name>
<comment type="caution">
    <text evidence="2">The sequence shown here is derived from an EMBL/GenBank/DDBJ whole genome shotgun (WGS) entry which is preliminary data.</text>
</comment>
<dbReference type="Pfam" id="PF03435">
    <property type="entry name" value="Sacchrp_dh_NADP"/>
    <property type="match status" value="1"/>
</dbReference>
<reference evidence="2 3" key="1">
    <citation type="submission" date="2018-09" db="EMBL/GenBank/DDBJ databases">
        <title>YIM PH21274 draft genome.</title>
        <authorList>
            <person name="Miao C."/>
        </authorList>
    </citation>
    <scope>NUCLEOTIDE SEQUENCE [LARGE SCALE GENOMIC DNA]</scope>
    <source>
        <strain evidence="2 3">YIM PH 21724</strain>
    </source>
</reference>
<feature type="domain" description="Saccharopine dehydrogenase NADP binding" evidence="1">
    <location>
        <begin position="18"/>
        <end position="128"/>
    </location>
</feature>
<proteinExistence type="predicted"/>
<evidence type="ECO:0000313" key="3">
    <source>
        <dbReference type="Proteomes" id="UP000266677"/>
    </source>
</evidence>
<dbReference type="OrthoDB" id="4420885at2"/>
<dbReference type="InterPro" id="IPR036291">
    <property type="entry name" value="NAD(P)-bd_dom_sf"/>
</dbReference>
<dbReference type="Gene3D" id="3.30.360.10">
    <property type="entry name" value="Dihydrodipicolinate Reductase, domain 2"/>
    <property type="match status" value="1"/>
</dbReference>
<dbReference type="RefSeq" id="WP_120041125.1">
    <property type="nucleotide sequence ID" value="NZ_QZFU01000018.1"/>
</dbReference>
<accession>A0A3A4KKK6</accession>
<dbReference type="PANTHER" id="PTHR43796">
    <property type="entry name" value="CARBOXYNORSPERMIDINE SYNTHASE"/>
    <property type="match status" value="1"/>
</dbReference>
<dbReference type="Gene3D" id="3.40.50.720">
    <property type="entry name" value="NAD(P)-binding Rossmann-like Domain"/>
    <property type="match status" value="1"/>
</dbReference>
<evidence type="ECO:0000313" key="2">
    <source>
        <dbReference type="EMBL" id="RJO75592.1"/>
    </source>
</evidence>
<gene>
    <name evidence="2" type="ORF">D5S18_14265</name>
</gene>
<keyword evidence="3" id="KW-1185">Reference proteome</keyword>
<dbReference type="PANTHER" id="PTHR43796:SF2">
    <property type="entry name" value="CARBOXYNORSPERMIDINE SYNTHASE"/>
    <property type="match status" value="1"/>
</dbReference>
<dbReference type="Proteomes" id="UP000266677">
    <property type="component" value="Unassembled WGS sequence"/>
</dbReference>